<name>A0A1I0NIH3_9BACT</name>
<keyword evidence="5" id="KW-1185">Reference proteome</keyword>
<evidence type="ECO:0000313" key="5">
    <source>
        <dbReference type="Proteomes" id="UP000199373"/>
    </source>
</evidence>
<reference evidence="4 5" key="1">
    <citation type="submission" date="2016-10" db="EMBL/GenBank/DDBJ databases">
        <authorList>
            <person name="de Groot N.N."/>
        </authorList>
    </citation>
    <scope>NUCLEOTIDE SEQUENCE [LARGE SCALE GENOMIC DNA]</scope>
    <source>
        <strain evidence="4 5">TC2-24</strain>
    </source>
</reference>
<evidence type="ECO:0000259" key="3">
    <source>
        <dbReference type="Pfam" id="PF13505"/>
    </source>
</evidence>
<dbReference type="EMBL" id="FOIQ01000002">
    <property type="protein sequence ID" value="SEW01300.1"/>
    <property type="molecule type" value="Genomic_DNA"/>
</dbReference>
<dbReference type="InterPro" id="IPR027385">
    <property type="entry name" value="Beta-barrel_OMP"/>
</dbReference>
<feature type="chain" id="PRO_5011698219" description="Outer membrane protein beta-barrel domain-containing protein" evidence="2">
    <location>
        <begin position="25"/>
        <end position="327"/>
    </location>
</feature>
<feature type="domain" description="Outer membrane protein beta-barrel" evidence="3">
    <location>
        <begin position="162"/>
        <end position="296"/>
    </location>
</feature>
<feature type="signal peptide" evidence="2">
    <location>
        <begin position="1"/>
        <end position="24"/>
    </location>
</feature>
<sequence length="327" mass="37068">MKKLSLLFVLVAVMLASCSPKVTVNLIESLPARQVDSVIVYEQNEPLPAGARKIGTVKATDPGFTPTENCMYSNMLSLAVRKTAECGGNALHVDEHRLPNIWTSTCHRVYGTMYVVPDSAVTIDTYTALQKAEMDNDVELVEFMREQNRRRERSRANPKNVLRVDLGYGDISSRFVVDGDEYEHKGGFTVNAGYMHYWGWFGVGAEVMNYSTTFDDLYHLNLFYVGPSLGLSFKSGERWRWDYNLGVGYGVYKESLSGYSIYSYTEKHATMKCDMGVEYMLSKNVGLGVRVNFMSMRLNKPEGFELKKDEFYGIQRADFIGGLRVYF</sequence>
<gene>
    <name evidence="4" type="ORF">SAMN04487850_1278</name>
</gene>
<evidence type="ECO:0000313" key="4">
    <source>
        <dbReference type="EMBL" id="SEW01300.1"/>
    </source>
</evidence>
<evidence type="ECO:0000256" key="2">
    <source>
        <dbReference type="SAM" id="SignalP"/>
    </source>
</evidence>
<dbReference type="Pfam" id="PF13505">
    <property type="entry name" value="OMP_b-brl"/>
    <property type="match status" value="1"/>
</dbReference>
<dbReference type="InterPro" id="IPR011250">
    <property type="entry name" value="OMP/PagP_B-barrel"/>
</dbReference>
<organism evidence="4 5">
    <name type="scientific">Prevotella aff. ruminicola Tc2-24</name>
    <dbReference type="NCBI Taxonomy" id="81582"/>
    <lineage>
        <taxon>Bacteria</taxon>
        <taxon>Pseudomonadati</taxon>
        <taxon>Bacteroidota</taxon>
        <taxon>Bacteroidia</taxon>
        <taxon>Bacteroidales</taxon>
        <taxon>Prevotellaceae</taxon>
        <taxon>Prevotella</taxon>
    </lineage>
</organism>
<dbReference type="Proteomes" id="UP000199373">
    <property type="component" value="Unassembled WGS sequence"/>
</dbReference>
<proteinExistence type="predicted"/>
<dbReference type="AlphaFoldDB" id="A0A1I0NIH3"/>
<protein>
    <recommendedName>
        <fullName evidence="3">Outer membrane protein beta-barrel domain-containing protein</fullName>
    </recommendedName>
</protein>
<accession>A0A1I0NIH3</accession>
<evidence type="ECO:0000256" key="1">
    <source>
        <dbReference type="ARBA" id="ARBA00022729"/>
    </source>
</evidence>
<dbReference type="SUPFAM" id="SSF56925">
    <property type="entry name" value="OMPA-like"/>
    <property type="match status" value="1"/>
</dbReference>
<dbReference type="PROSITE" id="PS51257">
    <property type="entry name" value="PROKAR_LIPOPROTEIN"/>
    <property type="match status" value="1"/>
</dbReference>
<keyword evidence="1 2" id="KW-0732">Signal</keyword>
<dbReference type="Gene3D" id="2.40.160.20">
    <property type="match status" value="1"/>
</dbReference>